<evidence type="ECO:0000313" key="2">
    <source>
        <dbReference type="Proteomes" id="UP000276133"/>
    </source>
</evidence>
<dbReference type="EMBL" id="REGN01000497">
    <property type="protein sequence ID" value="RNA41479.1"/>
    <property type="molecule type" value="Genomic_DNA"/>
</dbReference>
<reference evidence="1 2" key="1">
    <citation type="journal article" date="2018" name="Sci. Rep.">
        <title>Genomic signatures of local adaptation to the degree of environmental predictability in rotifers.</title>
        <authorList>
            <person name="Franch-Gras L."/>
            <person name="Hahn C."/>
            <person name="Garcia-Roger E.M."/>
            <person name="Carmona M.J."/>
            <person name="Serra M."/>
            <person name="Gomez A."/>
        </authorList>
    </citation>
    <scope>NUCLEOTIDE SEQUENCE [LARGE SCALE GENOMIC DNA]</scope>
    <source>
        <strain evidence="1">HYR1</strain>
    </source>
</reference>
<name>A0A3M7T0P2_BRAPC</name>
<sequence>MHIGLINTYLNFEYYKIGYTIFKKHILAFKLAKYNSDLPSIHLHESVSNDLYNPNQYPLHKICHLHWMQQANEHQTTDNNFHHQSSSFVSQQLHNIWWYQHVLFSTD</sequence>
<evidence type="ECO:0000313" key="1">
    <source>
        <dbReference type="EMBL" id="RNA41479.1"/>
    </source>
</evidence>
<accession>A0A3M7T0P2</accession>
<organism evidence="1 2">
    <name type="scientific">Brachionus plicatilis</name>
    <name type="common">Marine rotifer</name>
    <name type="synonym">Brachionus muelleri</name>
    <dbReference type="NCBI Taxonomy" id="10195"/>
    <lineage>
        <taxon>Eukaryota</taxon>
        <taxon>Metazoa</taxon>
        <taxon>Spiralia</taxon>
        <taxon>Gnathifera</taxon>
        <taxon>Rotifera</taxon>
        <taxon>Eurotatoria</taxon>
        <taxon>Monogononta</taxon>
        <taxon>Pseudotrocha</taxon>
        <taxon>Ploima</taxon>
        <taxon>Brachionidae</taxon>
        <taxon>Brachionus</taxon>
    </lineage>
</organism>
<dbReference type="Proteomes" id="UP000276133">
    <property type="component" value="Unassembled WGS sequence"/>
</dbReference>
<gene>
    <name evidence="1" type="ORF">BpHYR1_047298</name>
</gene>
<protein>
    <submittedName>
        <fullName evidence="1">Uncharacterized protein</fullName>
    </submittedName>
</protein>
<proteinExistence type="predicted"/>
<comment type="caution">
    <text evidence="1">The sequence shown here is derived from an EMBL/GenBank/DDBJ whole genome shotgun (WGS) entry which is preliminary data.</text>
</comment>
<dbReference type="AlphaFoldDB" id="A0A3M7T0P2"/>
<keyword evidence="2" id="KW-1185">Reference proteome</keyword>